<evidence type="ECO:0000313" key="4">
    <source>
        <dbReference type="EMBL" id="AIM62739.1"/>
    </source>
</evidence>
<dbReference type="GO" id="GO:0004176">
    <property type="term" value="F:ATP-dependent peptidase activity"/>
    <property type="evidence" value="ECO:0007669"/>
    <property type="project" value="UniProtKB-UniRule"/>
</dbReference>
<dbReference type="InterPro" id="IPR014721">
    <property type="entry name" value="Ribsml_uS5_D2-typ_fold_subgr"/>
</dbReference>
<keyword evidence="2" id="KW-0472">Membrane</keyword>
<gene>
    <name evidence="4" type="ORF">WS74_0487</name>
</gene>
<keyword evidence="1" id="KW-0645">Protease</keyword>
<dbReference type="AlphaFoldDB" id="A0A075TYQ0"/>
<dbReference type="GO" id="GO:0006508">
    <property type="term" value="P:proteolysis"/>
    <property type="evidence" value="ECO:0007669"/>
    <property type="project" value="UniProtKB-KW"/>
</dbReference>
<reference evidence="4 5" key="1">
    <citation type="journal article" date="2014" name="Genome Announc.">
        <title>Complete Genome Sequences of Fish Pathogenic Weissella ceti Strains WS74 and WS105.</title>
        <authorList>
            <person name="Figueiredo H.C."/>
            <person name="Leal C.A."/>
            <person name="Dorella F.A."/>
            <person name="Carvalho A.F."/>
            <person name="Soares S.C."/>
            <person name="Pereira F.L."/>
            <person name="Azevedo V.A."/>
        </authorList>
    </citation>
    <scope>NUCLEOTIDE SEQUENCE [LARGE SCALE GENOMIC DNA]</scope>
    <source>
        <strain evidence="4 5">WS74</strain>
    </source>
</reference>
<protein>
    <recommendedName>
        <fullName evidence="1">endopeptidase La</fullName>
        <ecNumber evidence="1">3.4.21.53</ecNumber>
    </recommendedName>
</protein>
<proteinExistence type="inferred from homology"/>
<dbReference type="InterPro" id="IPR008269">
    <property type="entry name" value="Lon_proteolytic"/>
</dbReference>
<dbReference type="Gene3D" id="3.30.230.10">
    <property type="match status" value="1"/>
</dbReference>
<sequence length="349" mass="37834">MQRIKNFFQRNALKLLFITLITLLISVVMPLPFYSEEPGSAQNLTEHVEIANKNPDVSGEYLLTSVGIRQVNVWGIVDAWFNPHKTIISEADALGGSTMQQDQALNALFMASSINQAKVNAYERADIDYTRVFNGIYVLNVQADSEFLDVLSPGDTITSVDGKTFTSTQEFQDYIRSKGIGDALTIGFEHNGKAETAKRKTIRLGTKGELAGIGITLTEDTEIKGQPEITADLGAVGGPSGGLMLTLEMYDAITGADLARGRVIAGTGTIDPDGNVGEIGGMDKKIIAARDAGATIFFAPYVKQDKKYQKETGNTQTNYEIAKETAAEYAPDMTIVPVETLDDAIAYLR</sequence>
<dbReference type="InterPro" id="IPR027065">
    <property type="entry name" value="Lon_Prtase"/>
</dbReference>
<dbReference type="PROSITE" id="PS51786">
    <property type="entry name" value="LON_PROTEOLYTIC"/>
    <property type="match status" value="1"/>
</dbReference>
<feature type="active site" evidence="1">
    <location>
        <position position="285"/>
    </location>
</feature>
<dbReference type="GO" id="GO:0005524">
    <property type="term" value="F:ATP binding"/>
    <property type="evidence" value="ECO:0007669"/>
    <property type="project" value="InterPro"/>
</dbReference>
<dbReference type="InterPro" id="IPR020568">
    <property type="entry name" value="Ribosomal_Su5_D2-typ_SF"/>
</dbReference>
<evidence type="ECO:0000256" key="2">
    <source>
        <dbReference type="SAM" id="Phobius"/>
    </source>
</evidence>
<keyword evidence="1" id="KW-0720">Serine protease</keyword>
<dbReference type="InterPro" id="IPR001478">
    <property type="entry name" value="PDZ"/>
</dbReference>
<feature type="domain" description="Lon proteolytic" evidence="3">
    <location>
        <begin position="236"/>
        <end position="349"/>
    </location>
</feature>
<feature type="active site" evidence="1">
    <location>
        <position position="240"/>
    </location>
</feature>
<comment type="catalytic activity">
    <reaction evidence="1">
        <text>Hydrolysis of proteins in presence of ATP.</text>
        <dbReference type="EC" id="3.4.21.53"/>
    </reaction>
</comment>
<dbReference type="PANTHER" id="PTHR10046">
    <property type="entry name" value="ATP DEPENDENT LON PROTEASE FAMILY MEMBER"/>
    <property type="match status" value="1"/>
</dbReference>
<organism evidence="4 5">
    <name type="scientific">Weissella ceti</name>
    <dbReference type="NCBI Taxonomy" id="759620"/>
    <lineage>
        <taxon>Bacteria</taxon>
        <taxon>Bacillati</taxon>
        <taxon>Bacillota</taxon>
        <taxon>Bacilli</taxon>
        <taxon>Lactobacillales</taxon>
        <taxon>Lactobacillaceae</taxon>
        <taxon>Weissella</taxon>
    </lineage>
</organism>
<dbReference type="KEGG" id="wce:WS08_0487"/>
<evidence type="ECO:0000256" key="1">
    <source>
        <dbReference type="PROSITE-ProRule" id="PRU01122"/>
    </source>
</evidence>
<keyword evidence="2" id="KW-0812">Transmembrane</keyword>
<dbReference type="SUPFAM" id="SSF50156">
    <property type="entry name" value="PDZ domain-like"/>
    <property type="match status" value="1"/>
</dbReference>
<dbReference type="GO" id="GO:0030163">
    <property type="term" value="P:protein catabolic process"/>
    <property type="evidence" value="ECO:0007669"/>
    <property type="project" value="InterPro"/>
</dbReference>
<dbReference type="Gene3D" id="2.30.42.10">
    <property type="match status" value="1"/>
</dbReference>
<evidence type="ECO:0000313" key="5">
    <source>
        <dbReference type="Proteomes" id="UP000029079"/>
    </source>
</evidence>
<dbReference type="KEGG" id="wct:WS74_0487"/>
<comment type="similarity">
    <text evidence="1">Belongs to the peptidase S16 family.</text>
</comment>
<dbReference type="EMBL" id="CP009223">
    <property type="protein sequence ID" value="AIM62739.1"/>
    <property type="molecule type" value="Genomic_DNA"/>
</dbReference>
<dbReference type="Proteomes" id="UP000029079">
    <property type="component" value="Chromosome"/>
</dbReference>
<reference evidence="5" key="2">
    <citation type="submission" date="2014-08" db="EMBL/GenBank/DDBJ databases">
        <title>Complete genome of Weissella ceti strain WS74 isolated from diseased rainbow trout in Brazil.</title>
        <authorList>
            <person name="Figueiredo H.C.P."/>
            <person name="Leal C.A.G."/>
            <person name="Pereira F.L."/>
            <person name="Soares S.C."/>
            <person name="Dorella F.A."/>
            <person name="Carvalho A.F."/>
            <person name="Azevedo V.A.C."/>
        </authorList>
    </citation>
    <scope>NUCLEOTIDE SEQUENCE [LARGE SCALE GENOMIC DNA]</scope>
    <source>
        <strain evidence="5">WS74</strain>
    </source>
</reference>
<dbReference type="NCBIfam" id="NF041438">
    <property type="entry name" value="SepM_fam_S16"/>
    <property type="match status" value="1"/>
</dbReference>
<dbReference type="STRING" id="759620.WS105_0485"/>
<dbReference type="EC" id="3.4.21.53" evidence="1"/>
<dbReference type="SUPFAM" id="SSF54211">
    <property type="entry name" value="Ribosomal protein S5 domain 2-like"/>
    <property type="match status" value="1"/>
</dbReference>
<keyword evidence="5" id="KW-1185">Reference proteome</keyword>
<evidence type="ECO:0000259" key="3">
    <source>
        <dbReference type="PROSITE" id="PS51786"/>
    </source>
</evidence>
<name>A0A075TYQ0_9LACO</name>
<dbReference type="KEGG" id="wci:WS105_0485"/>
<feature type="transmembrane region" description="Helical" evidence="2">
    <location>
        <begin position="12"/>
        <end position="34"/>
    </location>
</feature>
<keyword evidence="2" id="KW-1133">Transmembrane helix</keyword>
<keyword evidence="1" id="KW-0378">Hydrolase</keyword>
<accession>A0A075TYQ0</accession>
<dbReference type="PATRIC" id="fig|759620.7.peg.474"/>
<dbReference type="Pfam" id="PF13180">
    <property type="entry name" value="PDZ_2"/>
    <property type="match status" value="1"/>
</dbReference>
<dbReference type="InterPro" id="IPR036034">
    <property type="entry name" value="PDZ_sf"/>
</dbReference>
<dbReference type="Pfam" id="PF05362">
    <property type="entry name" value="Lon_C"/>
    <property type="match status" value="1"/>
</dbReference>
<dbReference type="GO" id="GO:0004252">
    <property type="term" value="F:serine-type endopeptidase activity"/>
    <property type="evidence" value="ECO:0007669"/>
    <property type="project" value="UniProtKB-UniRule"/>
</dbReference>